<accession>A0ABR0Q9I2</accession>
<protein>
    <recommendedName>
        <fullName evidence="2">Putative plant transposon protein domain-containing protein</fullName>
    </recommendedName>
</protein>
<sequence length="193" mass="22217">MARIRQVTEALNWELFSEKRPSVDEELAREFYVNLTSSDLTEVPVRGIKVPISSNAINEFFELLDFKNDEYSSLMSNIEPENLQEILEELTVPGFKWTVSKQGIHTCRRESLTPLAKQVEESKDPNEEEGDPTEIEPIQSAEIPDKVEPIEPEIEPDDETSIFRARPPSPDLRDDLSKLMDITQHMQLQQQAY</sequence>
<dbReference type="Proteomes" id="UP001358586">
    <property type="component" value="Chromosome 4"/>
</dbReference>
<gene>
    <name evidence="3" type="ORF">PVK06_011498</name>
</gene>
<proteinExistence type="predicted"/>
<organism evidence="3 4">
    <name type="scientific">Gossypium arboreum</name>
    <name type="common">Tree cotton</name>
    <name type="synonym">Gossypium nanking</name>
    <dbReference type="NCBI Taxonomy" id="29729"/>
    <lineage>
        <taxon>Eukaryota</taxon>
        <taxon>Viridiplantae</taxon>
        <taxon>Streptophyta</taxon>
        <taxon>Embryophyta</taxon>
        <taxon>Tracheophyta</taxon>
        <taxon>Spermatophyta</taxon>
        <taxon>Magnoliopsida</taxon>
        <taxon>eudicotyledons</taxon>
        <taxon>Gunneridae</taxon>
        <taxon>Pentapetalae</taxon>
        <taxon>rosids</taxon>
        <taxon>malvids</taxon>
        <taxon>Malvales</taxon>
        <taxon>Malvaceae</taxon>
        <taxon>Malvoideae</taxon>
        <taxon>Gossypium</taxon>
    </lineage>
</organism>
<evidence type="ECO:0000256" key="1">
    <source>
        <dbReference type="SAM" id="MobiDB-lite"/>
    </source>
</evidence>
<feature type="region of interest" description="Disordered" evidence="1">
    <location>
        <begin position="115"/>
        <end position="176"/>
    </location>
</feature>
<keyword evidence="4" id="KW-1185">Reference proteome</keyword>
<name>A0ABR0Q9I2_GOSAR</name>
<reference evidence="3 4" key="1">
    <citation type="submission" date="2023-03" db="EMBL/GenBank/DDBJ databases">
        <title>WGS of Gossypium arboreum.</title>
        <authorList>
            <person name="Yu D."/>
        </authorList>
    </citation>
    <scope>NUCLEOTIDE SEQUENCE [LARGE SCALE GENOMIC DNA]</scope>
    <source>
        <tissue evidence="3">Leaf</tissue>
    </source>
</reference>
<evidence type="ECO:0000313" key="4">
    <source>
        <dbReference type="Proteomes" id="UP001358586"/>
    </source>
</evidence>
<feature type="domain" description="Putative plant transposon protein" evidence="2">
    <location>
        <begin position="10"/>
        <end position="117"/>
    </location>
</feature>
<evidence type="ECO:0000313" key="3">
    <source>
        <dbReference type="EMBL" id="KAK5835790.1"/>
    </source>
</evidence>
<comment type="caution">
    <text evidence="3">The sequence shown here is derived from an EMBL/GenBank/DDBJ whole genome shotgun (WGS) entry which is preliminary data.</text>
</comment>
<dbReference type="InterPro" id="IPR046796">
    <property type="entry name" value="Transposase_32_dom"/>
</dbReference>
<feature type="compositionally biased region" description="Acidic residues" evidence="1">
    <location>
        <begin position="150"/>
        <end position="160"/>
    </location>
</feature>
<dbReference type="Pfam" id="PF20167">
    <property type="entry name" value="Transposase_32"/>
    <property type="match status" value="1"/>
</dbReference>
<evidence type="ECO:0000259" key="2">
    <source>
        <dbReference type="Pfam" id="PF20167"/>
    </source>
</evidence>
<dbReference type="EMBL" id="JARKNE010000004">
    <property type="protein sequence ID" value="KAK5835790.1"/>
    <property type="molecule type" value="Genomic_DNA"/>
</dbReference>